<evidence type="ECO:0000256" key="1">
    <source>
        <dbReference type="SAM" id="MobiDB-lite"/>
    </source>
</evidence>
<keyword evidence="3" id="KW-1185">Reference proteome</keyword>
<dbReference type="EMBL" id="JAPQKI010000004">
    <property type="protein sequence ID" value="KAJ5103454.1"/>
    <property type="molecule type" value="Genomic_DNA"/>
</dbReference>
<feature type="region of interest" description="Disordered" evidence="1">
    <location>
        <begin position="38"/>
        <end position="76"/>
    </location>
</feature>
<dbReference type="Proteomes" id="UP001149074">
    <property type="component" value="Unassembled WGS sequence"/>
</dbReference>
<proteinExistence type="predicted"/>
<gene>
    <name evidence="2" type="ORF">N7532_003983</name>
</gene>
<evidence type="ECO:0000313" key="2">
    <source>
        <dbReference type="EMBL" id="KAJ5103454.1"/>
    </source>
</evidence>
<dbReference type="RefSeq" id="XP_056476834.1">
    <property type="nucleotide sequence ID" value="XM_056616477.1"/>
</dbReference>
<sequence length="97" mass="10425">MLWTRLAQPLSRTARSGLARPPISALGAARFVPCTFQRFNSSDPKSTGQYSPDPTDQNDSDEDQGRGRKSDDPTLKSTILKMLETAATTAASIAILG</sequence>
<dbReference type="OrthoDB" id="10410119at2759"/>
<feature type="compositionally biased region" description="Basic and acidic residues" evidence="1">
    <location>
        <begin position="63"/>
        <end position="74"/>
    </location>
</feature>
<reference evidence="2" key="2">
    <citation type="journal article" date="2023" name="IMA Fungus">
        <title>Comparative genomic study of the Penicillium genus elucidates a diverse pangenome and 15 lateral gene transfer events.</title>
        <authorList>
            <person name="Petersen C."/>
            <person name="Sorensen T."/>
            <person name="Nielsen M.R."/>
            <person name="Sondergaard T.E."/>
            <person name="Sorensen J.L."/>
            <person name="Fitzpatrick D.A."/>
            <person name="Frisvad J.C."/>
            <person name="Nielsen K.L."/>
        </authorList>
    </citation>
    <scope>NUCLEOTIDE SEQUENCE</scope>
    <source>
        <strain evidence="2">IBT 30761</strain>
    </source>
</reference>
<dbReference type="GeneID" id="81355456"/>
<reference evidence="2" key="1">
    <citation type="submission" date="2022-11" db="EMBL/GenBank/DDBJ databases">
        <authorList>
            <person name="Petersen C."/>
        </authorList>
    </citation>
    <scope>NUCLEOTIDE SEQUENCE</scope>
    <source>
        <strain evidence="2">IBT 30761</strain>
    </source>
</reference>
<dbReference type="AlphaFoldDB" id="A0A9W9KEH3"/>
<protein>
    <submittedName>
        <fullName evidence="2">Uncharacterized protein</fullName>
    </submittedName>
</protein>
<name>A0A9W9KEH3_9EURO</name>
<accession>A0A9W9KEH3</accession>
<evidence type="ECO:0000313" key="3">
    <source>
        <dbReference type="Proteomes" id="UP001149074"/>
    </source>
</evidence>
<feature type="compositionally biased region" description="Polar residues" evidence="1">
    <location>
        <begin position="38"/>
        <end position="55"/>
    </location>
</feature>
<comment type="caution">
    <text evidence="2">The sequence shown here is derived from an EMBL/GenBank/DDBJ whole genome shotgun (WGS) entry which is preliminary data.</text>
</comment>
<organism evidence="2 3">
    <name type="scientific">Penicillium argentinense</name>
    <dbReference type="NCBI Taxonomy" id="1131581"/>
    <lineage>
        <taxon>Eukaryota</taxon>
        <taxon>Fungi</taxon>
        <taxon>Dikarya</taxon>
        <taxon>Ascomycota</taxon>
        <taxon>Pezizomycotina</taxon>
        <taxon>Eurotiomycetes</taxon>
        <taxon>Eurotiomycetidae</taxon>
        <taxon>Eurotiales</taxon>
        <taxon>Aspergillaceae</taxon>
        <taxon>Penicillium</taxon>
    </lineage>
</organism>